<sequence length="288" mass="32370">MSSINRADFRFIEELVEFIRGRGYVLDLSDATFSEFFADELNVDIDDPIYAVNGGSKGKRLRTFLSTVDDDAAARALKALWDHRVQFLASTGNSDPVHNAEGRYLTLVGKLANGTSSGTGEPPRPAHDRAKIEALRSELYELRDLEPQRRGYAFESFLQRIFAEAGLAPRQPFRNVGEQIDGSFVLDNEVYLLEAKWTRSEIGVADLRAFHGKLEKAAWTRGVFISYDGFTEVGLAAFGPARRMFCVEGRDIYEGLDRQIPWVEILRAKFRHAAETGEPFVPLAKLFP</sequence>
<organism evidence="2 3">
    <name type="scientific">Sphingomonas molluscorum</name>
    <dbReference type="NCBI Taxonomy" id="418184"/>
    <lineage>
        <taxon>Bacteria</taxon>
        <taxon>Pseudomonadati</taxon>
        <taxon>Pseudomonadota</taxon>
        <taxon>Alphaproteobacteria</taxon>
        <taxon>Sphingomonadales</taxon>
        <taxon>Sphingomonadaceae</taxon>
        <taxon>Sphingomonas</taxon>
    </lineage>
</organism>
<comment type="caution">
    <text evidence="2">The sequence shown here is derived from an EMBL/GenBank/DDBJ whole genome shotgun (WGS) entry which is preliminary data.</text>
</comment>
<evidence type="ECO:0000259" key="1">
    <source>
        <dbReference type="Pfam" id="PF04471"/>
    </source>
</evidence>
<feature type="domain" description="Restriction endonuclease type IV Mrr" evidence="1">
    <location>
        <begin position="151"/>
        <end position="232"/>
    </location>
</feature>
<keyword evidence="2" id="KW-0255">Endonuclease</keyword>
<dbReference type="SUPFAM" id="SSF52980">
    <property type="entry name" value="Restriction endonuclease-like"/>
    <property type="match status" value="1"/>
</dbReference>
<name>A0ABU8Q9T9_9SPHN</name>
<proteinExistence type="predicted"/>
<dbReference type="InterPro" id="IPR007560">
    <property type="entry name" value="Restrct_endonuc_IV_Mrr"/>
</dbReference>
<keyword evidence="3" id="KW-1185">Reference proteome</keyword>
<dbReference type="RefSeq" id="WP_204991458.1">
    <property type="nucleotide sequence ID" value="NZ_JBBGZA010000002.1"/>
</dbReference>
<dbReference type="Proteomes" id="UP001380365">
    <property type="component" value="Unassembled WGS sequence"/>
</dbReference>
<reference evidence="2 3" key="1">
    <citation type="submission" date="2023-12" db="EMBL/GenBank/DDBJ databases">
        <title>Gut-associated functions are favored during microbiome assembly across C. elegans life.</title>
        <authorList>
            <person name="Zimmermann J."/>
        </authorList>
    </citation>
    <scope>NUCLEOTIDE SEQUENCE [LARGE SCALE GENOMIC DNA]</scope>
    <source>
        <strain evidence="2 3">JUb134</strain>
    </source>
</reference>
<protein>
    <submittedName>
        <fullName evidence="2">Restriction endonuclease</fullName>
        <ecNumber evidence="2">3.1.21.-</ecNumber>
    </submittedName>
</protein>
<dbReference type="EMBL" id="JBBGZA010000002">
    <property type="protein sequence ID" value="MEJ5096229.1"/>
    <property type="molecule type" value="Genomic_DNA"/>
</dbReference>
<dbReference type="InterPro" id="IPR011335">
    <property type="entry name" value="Restrct_endonuc-II-like"/>
</dbReference>
<keyword evidence="2" id="KW-0540">Nuclease</keyword>
<keyword evidence="2" id="KW-0378">Hydrolase</keyword>
<evidence type="ECO:0000313" key="3">
    <source>
        <dbReference type="Proteomes" id="UP001380365"/>
    </source>
</evidence>
<dbReference type="Pfam" id="PF04471">
    <property type="entry name" value="Mrr_cat"/>
    <property type="match status" value="1"/>
</dbReference>
<evidence type="ECO:0000313" key="2">
    <source>
        <dbReference type="EMBL" id="MEJ5096229.1"/>
    </source>
</evidence>
<accession>A0ABU8Q9T9</accession>
<dbReference type="GO" id="GO:0004519">
    <property type="term" value="F:endonuclease activity"/>
    <property type="evidence" value="ECO:0007669"/>
    <property type="project" value="UniProtKB-KW"/>
</dbReference>
<dbReference type="GO" id="GO:0016787">
    <property type="term" value="F:hydrolase activity"/>
    <property type="evidence" value="ECO:0007669"/>
    <property type="project" value="UniProtKB-KW"/>
</dbReference>
<gene>
    <name evidence="2" type="ORF">WH159_17060</name>
</gene>
<dbReference type="EC" id="3.1.21.-" evidence="2"/>